<dbReference type="GO" id="GO:0009236">
    <property type="term" value="P:cobalamin biosynthetic process"/>
    <property type="evidence" value="ECO:0007669"/>
    <property type="project" value="UniProtKB-UniRule"/>
</dbReference>
<evidence type="ECO:0000313" key="6">
    <source>
        <dbReference type="EMBL" id="KKT90589.1"/>
    </source>
</evidence>
<dbReference type="PANTHER" id="PTHR12213:SF0">
    <property type="entry name" value="CORRINOID ADENOSYLTRANSFERASE MMAB"/>
    <property type="match status" value="1"/>
</dbReference>
<name>A0A0G1P2L9_9BACT</name>
<comment type="pathway">
    <text evidence="4">Cofactor biosynthesis; adenosylcobalamin biosynthesis; adenosylcobalamin from cob(II)yrinate a,c-diamide: step 2/7.</text>
</comment>
<gene>
    <name evidence="6" type="ORF">UW92_C0033G0004</name>
</gene>
<evidence type="ECO:0000256" key="1">
    <source>
        <dbReference type="ARBA" id="ARBA00022679"/>
    </source>
</evidence>
<feature type="domain" description="Cobalamin adenosyltransferase-like" evidence="5">
    <location>
        <begin position="6"/>
        <end position="176"/>
    </location>
</feature>
<dbReference type="GO" id="GO:0005524">
    <property type="term" value="F:ATP binding"/>
    <property type="evidence" value="ECO:0007669"/>
    <property type="project" value="UniProtKB-UniRule"/>
</dbReference>
<organism evidence="6 7">
    <name type="scientific">Candidatus Jorgensenbacteria bacterium GW2011_GWA2_45_13</name>
    <dbReference type="NCBI Taxonomy" id="1618662"/>
    <lineage>
        <taxon>Bacteria</taxon>
        <taxon>Candidatus Joergenseniibacteriota</taxon>
    </lineage>
</organism>
<comment type="caution">
    <text evidence="6">The sequence shown here is derived from an EMBL/GenBank/DDBJ whole genome shotgun (WGS) entry which is preliminary data.</text>
</comment>
<keyword evidence="4" id="KW-0169">Cobalamin biosynthesis</keyword>
<evidence type="ECO:0000313" key="7">
    <source>
        <dbReference type="Proteomes" id="UP000033966"/>
    </source>
</evidence>
<evidence type="ECO:0000256" key="4">
    <source>
        <dbReference type="RuleBase" id="RU366026"/>
    </source>
</evidence>
<reference evidence="6 7" key="1">
    <citation type="journal article" date="2015" name="Nature">
        <title>rRNA introns, odd ribosomes, and small enigmatic genomes across a large radiation of phyla.</title>
        <authorList>
            <person name="Brown C.T."/>
            <person name="Hug L.A."/>
            <person name="Thomas B.C."/>
            <person name="Sharon I."/>
            <person name="Castelle C.J."/>
            <person name="Singh A."/>
            <person name="Wilkins M.J."/>
            <person name="Williams K.H."/>
            <person name="Banfield J.F."/>
        </authorList>
    </citation>
    <scope>NUCLEOTIDE SEQUENCE [LARGE SCALE GENOMIC DNA]</scope>
</reference>
<proteinExistence type="inferred from homology"/>
<dbReference type="AlphaFoldDB" id="A0A0G1P2L9"/>
<evidence type="ECO:0000256" key="2">
    <source>
        <dbReference type="ARBA" id="ARBA00022741"/>
    </source>
</evidence>
<dbReference type="EMBL" id="LCKF01000033">
    <property type="protein sequence ID" value="KKT90589.1"/>
    <property type="molecule type" value="Genomic_DNA"/>
</dbReference>
<evidence type="ECO:0000256" key="3">
    <source>
        <dbReference type="ARBA" id="ARBA00022840"/>
    </source>
</evidence>
<protein>
    <recommendedName>
        <fullName evidence="4">Corrinoid adenosyltransferase</fullName>
        <ecNumber evidence="4">2.5.1.17</ecNumber>
    </recommendedName>
    <alternativeName>
        <fullName evidence="4">Cob(II)alamin adenosyltransferase</fullName>
    </alternativeName>
    <alternativeName>
        <fullName evidence="4">Cob(II)yrinic acid a,c-diamide adenosyltransferase</fullName>
    </alternativeName>
    <alternativeName>
        <fullName evidence="4">Cobinamide/cobalamin adenosyltransferase</fullName>
    </alternativeName>
</protein>
<sequence length="190" mass="21089">MKTIFFTGSGDNGSSEVGGKKFSKDGQVFELLGSLDELNSFIGFARANAKKIKDSGEKNSIQDSLKRLQELLFIAQAEVAALAFHHRSAELQKIKKEHVEYFEETITGIDAILPPLNAFIISGEDELSACVDIARTAARRTERIAVKTRDELSLSPEFLQFFNRLSSVLFALARYASHEAGTKENNPLYQ</sequence>
<evidence type="ECO:0000259" key="5">
    <source>
        <dbReference type="Pfam" id="PF01923"/>
    </source>
</evidence>
<comment type="catalytic activity">
    <reaction evidence="4">
        <text>2 cob(II)alamin + reduced [electron-transfer flavoprotein] + 2 ATP = 2 adenosylcob(III)alamin + 2 triphosphate + oxidized [electron-transfer flavoprotein] + 3 H(+)</text>
        <dbReference type="Rhea" id="RHEA:28671"/>
        <dbReference type="Rhea" id="RHEA-COMP:10685"/>
        <dbReference type="Rhea" id="RHEA-COMP:10686"/>
        <dbReference type="ChEBI" id="CHEBI:15378"/>
        <dbReference type="ChEBI" id="CHEBI:16304"/>
        <dbReference type="ChEBI" id="CHEBI:18036"/>
        <dbReference type="ChEBI" id="CHEBI:18408"/>
        <dbReference type="ChEBI" id="CHEBI:30616"/>
        <dbReference type="ChEBI" id="CHEBI:57692"/>
        <dbReference type="ChEBI" id="CHEBI:58307"/>
        <dbReference type="EC" id="2.5.1.17"/>
    </reaction>
</comment>
<dbReference type="InterPro" id="IPR029499">
    <property type="entry name" value="PduO-typ"/>
</dbReference>
<dbReference type="InterPro" id="IPR016030">
    <property type="entry name" value="CblAdoTrfase-like"/>
</dbReference>
<comment type="similarity">
    <text evidence="4">Belongs to the Cob(I)alamin adenosyltransferase family.</text>
</comment>
<dbReference type="Proteomes" id="UP000033966">
    <property type="component" value="Unassembled WGS sequence"/>
</dbReference>
<dbReference type="UniPathway" id="UPA00148">
    <property type="reaction ID" value="UER00233"/>
</dbReference>
<dbReference type="GO" id="GO:0008817">
    <property type="term" value="F:corrinoid adenosyltransferase activity"/>
    <property type="evidence" value="ECO:0007669"/>
    <property type="project" value="UniProtKB-UniRule"/>
</dbReference>
<keyword evidence="3 4" id="KW-0067">ATP-binding</keyword>
<dbReference type="InterPro" id="IPR036451">
    <property type="entry name" value="CblAdoTrfase-like_sf"/>
</dbReference>
<keyword evidence="2 4" id="KW-0547">Nucleotide-binding</keyword>
<dbReference type="SUPFAM" id="SSF89028">
    <property type="entry name" value="Cobalamin adenosyltransferase-like"/>
    <property type="match status" value="1"/>
</dbReference>
<dbReference type="PANTHER" id="PTHR12213">
    <property type="entry name" value="CORRINOID ADENOSYLTRANSFERASE"/>
    <property type="match status" value="1"/>
</dbReference>
<comment type="catalytic activity">
    <reaction evidence="4">
        <text>2 cob(II)yrinate a,c diamide + reduced [electron-transfer flavoprotein] + 2 ATP = 2 adenosylcob(III)yrinate a,c-diamide + 2 triphosphate + oxidized [electron-transfer flavoprotein] + 3 H(+)</text>
        <dbReference type="Rhea" id="RHEA:11528"/>
        <dbReference type="Rhea" id="RHEA-COMP:10685"/>
        <dbReference type="Rhea" id="RHEA-COMP:10686"/>
        <dbReference type="ChEBI" id="CHEBI:15378"/>
        <dbReference type="ChEBI" id="CHEBI:18036"/>
        <dbReference type="ChEBI" id="CHEBI:30616"/>
        <dbReference type="ChEBI" id="CHEBI:57692"/>
        <dbReference type="ChEBI" id="CHEBI:58307"/>
        <dbReference type="ChEBI" id="CHEBI:58503"/>
        <dbReference type="ChEBI" id="CHEBI:58537"/>
        <dbReference type="EC" id="2.5.1.17"/>
    </reaction>
</comment>
<dbReference type="Pfam" id="PF01923">
    <property type="entry name" value="Cob_adeno_trans"/>
    <property type="match status" value="1"/>
</dbReference>
<dbReference type="NCBIfam" id="TIGR00636">
    <property type="entry name" value="PduO_Nterm"/>
    <property type="match status" value="1"/>
</dbReference>
<dbReference type="Gene3D" id="1.20.1200.10">
    <property type="entry name" value="Cobalamin adenosyltransferase-like"/>
    <property type="match status" value="1"/>
</dbReference>
<accession>A0A0G1P2L9</accession>
<keyword evidence="1 4" id="KW-0808">Transferase</keyword>
<dbReference type="EC" id="2.5.1.17" evidence="4"/>